<sequence length="108" mass="11301">MACCLALRMALLLLCGVLAPAVLTAAESQDVLTPVLVPPTIFHPHVASLPAFHTWVPHLLLLGPSLHACLHASPSLPGTSAPHLTPPRKGPTVGNPPEKCSCSRLPTR</sequence>
<keyword evidence="4" id="KW-1185">Reference proteome</keyword>
<feature type="chain" id="PRO_5013120858" evidence="2">
    <location>
        <begin position="26"/>
        <end position="108"/>
    </location>
</feature>
<evidence type="ECO:0000256" key="1">
    <source>
        <dbReference type="SAM" id="MobiDB-lite"/>
    </source>
</evidence>
<name>A0A212CFX2_CEREH</name>
<reference evidence="3 4" key="1">
    <citation type="journal article" date="2018" name="Mol. Genet. Genomics">
        <title>The red deer Cervus elaphus genome CerEla1.0: sequencing, annotating, genes, and chromosomes.</title>
        <authorList>
            <person name="Bana N.A."/>
            <person name="Nyiri A."/>
            <person name="Nagy J."/>
            <person name="Frank K."/>
            <person name="Nagy T."/>
            <person name="Steger V."/>
            <person name="Schiller M."/>
            <person name="Lakatos P."/>
            <person name="Sugar L."/>
            <person name="Horn P."/>
            <person name="Barta E."/>
            <person name="Orosz L."/>
        </authorList>
    </citation>
    <scope>NUCLEOTIDE SEQUENCE [LARGE SCALE GENOMIC DNA]</scope>
    <source>
        <strain evidence="3">Hungarian</strain>
    </source>
</reference>
<keyword evidence="2" id="KW-0732">Signal</keyword>
<evidence type="ECO:0000313" key="4">
    <source>
        <dbReference type="Proteomes" id="UP000242450"/>
    </source>
</evidence>
<gene>
    <name evidence="3" type="ORF">Celaphus_00002782</name>
</gene>
<feature type="signal peptide" evidence="2">
    <location>
        <begin position="1"/>
        <end position="25"/>
    </location>
</feature>
<dbReference type="EMBL" id="MKHE01000020">
    <property type="protein sequence ID" value="OWK04923.1"/>
    <property type="molecule type" value="Genomic_DNA"/>
</dbReference>
<dbReference type="Proteomes" id="UP000242450">
    <property type="component" value="Chromosome 20"/>
</dbReference>
<proteinExistence type="predicted"/>
<dbReference type="AlphaFoldDB" id="A0A212CFX2"/>
<protein>
    <submittedName>
        <fullName evidence="3">Uncharacterized protein</fullName>
    </submittedName>
</protein>
<organism evidence="3 4">
    <name type="scientific">Cervus elaphus hippelaphus</name>
    <name type="common">European red deer</name>
    <dbReference type="NCBI Taxonomy" id="46360"/>
    <lineage>
        <taxon>Eukaryota</taxon>
        <taxon>Metazoa</taxon>
        <taxon>Chordata</taxon>
        <taxon>Craniata</taxon>
        <taxon>Vertebrata</taxon>
        <taxon>Euteleostomi</taxon>
        <taxon>Mammalia</taxon>
        <taxon>Eutheria</taxon>
        <taxon>Laurasiatheria</taxon>
        <taxon>Artiodactyla</taxon>
        <taxon>Ruminantia</taxon>
        <taxon>Pecora</taxon>
        <taxon>Cervidae</taxon>
        <taxon>Cervinae</taxon>
        <taxon>Cervus</taxon>
    </lineage>
</organism>
<feature type="region of interest" description="Disordered" evidence="1">
    <location>
        <begin position="78"/>
        <end position="108"/>
    </location>
</feature>
<evidence type="ECO:0000256" key="2">
    <source>
        <dbReference type="SAM" id="SignalP"/>
    </source>
</evidence>
<comment type="caution">
    <text evidence="3">The sequence shown here is derived from an EMBL/GenBank/DDBJ whole genome shotgun (WGS) entry which is preliminary data.</text>
</comment>
<evidence type="ECO:0000313" key="3">
    <source>
        <dbReference type="EMBL" id="OWK04923.1"/>
    </source>
</evidence>
<accession>A0A212CFX2</accession>
<feature type="non-terminal residue" evidence="3">
    <location>
        <position position="108"/>
    </location>
</feature>